<keyword evidence="5" id="KW-1185">Reference proteome</keyword>
<dbReference type="PRINTS" id="PR01346">
    <property type="entry name" value="HELNAPAPROT"/>
</dbReference>
<dbReference type="InterPro" id="IPR009078">
    <property type="entry name" value="Ferritin-like_SF"/>
</dbReference>
<dbReference type="PANTHER" id="PTHR42932:SF3">
    <property type="entry name" value="DNA PROTECTION DURING STARVATION PROTEIN"/>
    <property type="match status" value="1"/>
</dbReference>
<dbReference type="Gene3D" id="1.20.1260.10">
    <property type="match status" value="1"/>
</dbReference>
<dbReference type="PANTHER" id="PTHR42932">
    <property type="entry name" value="GENERAL STRESS PROTEIN 20U"/>
    <property type="match status" value="1"/>
</dbReference>
<reference evidence="5" key="1">
    <citation type="submission" date="2015-06" db="EMBL/GenBank/DDBJ databases">
        <title>Complete genome sequence and metabolic analysis of phthalate degradation pathway in Gordonia sp. QH-11.</title>
        <authorList>
            <person name="Jin D."/>
            <person name="Kong X."/>
            <person name="Bai Z."/>
        </authorList>
    </citation>
    <scope>NUCLEOTIDE SEQUENCE [LARGE SCALE GENOMIC DNA]</scope>
    <source>
        <strain evidence="5">QH-11</strain>
    </source>
</reference>
<dbReference type="Pfam" id="PF00210">
    <property type="entry name" value="Ferritin"/>
    <property type="match status" value="1"/>
</dbReference>
<dbReference type="KEGG" id="goq:ACH46_12960"/>
<dbReference type="InterPro" id="IPR002177">
    <property type="entry name" value="DPS_DNA-bd"/>
</dbReference>
<dbReference type="PATRIC" id="fig|1136941.3.peg.2640"/>
<evidence type="ECO:0000256" key="2">
    <source>
        <dbReference type="RuleBase" id="RU003875"/>
    </source>
</evidence>
<protein>
    <submittedName>
        <fullName evidence="4">DNA polymerase III subunit beta</fullName>
    </submittedName>
</protein>
<evidence type="ECO:0000313" key="4">
    <source>
        <dbReference type="EMBL" id="ALG85221.1"/>
    </source>
</evidence>
<sequence>MTTFSVPGLSASDTETVVAILQKRLSAYNDLHLTLKHIHWNVVGRSFIAVHEMIDPQVELVRGYADEIAERIAAMGASPRGRVGDVVADRDWDDYALLRDTTNAHLAALNKVYDGVIASNRGAIAALGEIDPVSEDLLIGETGELEKFQWFVRAHLEDEDGSIAGQRESTEKAAAAQAR</sequence>
<dbReference type="CDD" id="cd01043">
    <property type="entry name" value="DPS"/>
    <property type="match status" value="1"/>
</dbReference>
<dbReference type="AlphaFoldDB" id="A0A0N9NC50"/>
<proteinExistence type="inferred from homology"/>
<accession>A0A0N9NC50</accession>
<comment type="similarity">
    <text evidence="1 2">Belongs to the Dps family.</text>
</comment>
<feature type="domain" description="Ferritin/DPS" evidence="3">
    <location>
        <begin position="19"/>
        <end position="158"/>
    </location>
</feature>
<dbReference type="OrthoDB" id="9797687at2"/>
<evidence type="ECO:0000256" key="1">
    <source>
        <dbReference type="ARBA" id="ARBA00009497"/>
    </source>
</evidence>
<gene>
    <name evidence="4" type="ORF">ACH46_12960</name>
</gene>
<dbReference type="InterPro" id="IPR023188">
    <property type="entry name" value="DPS_DNA-bd_CS"/>
</dbReference>
<dbReference type="SUPFAM" id="SSF47240">
    <property type="entry name" value="Ferritin-like"/>
    <property type="match status" value="1"/>
</dbReference>
<dbReference type="EMBL" id="CP011853">
    <property type="protein sequence ID" value="ALG85221.1"/>
    <property type="molecule type" value="Genomic_DNA"/>
</dbReference>
<dbReference type="InterPro" id="IPR012347">
    <property type="entry name" value="Ferritin-like"/>
</dbReference>
<dbReference type="PROSITE" id="PS00818">
    <property type="entry name" value="DPS_1"/>
    <property type="match status" value="1"/>
</dbReference>
<dbReference type="RefSeq" id="WP_062393293.1">
    <property type="nucleotide sequence ID" value="NZ_CP011853.1"/>
</dbReference>
<name>A0A0N9NC50_9ACTN</name>
<dbReference type="GO" id="GO:0016722">
    <property type="term" value="F:oxidoreductase activity, acting on metal ions"/>
    <property type="evidence" value="ECO:0007669"/>
    <property type="project" value="InterPro"/>
</dbReference>
<dbReference type="STRING" id="1136941.ACH46_12960"/>
<dbReference type="InterPro" id="IPR008331">
    <property type="entry name" value="Ferritin_DPS_dom"/>
</dbReference>
<dbReference type="Proteomes" id="UP000063789">
    <property type="component" value="Chromosome"/>
</dbReference>
<dbReference type="PIRSF" id="PIRSF005900">
    <property type="entry name" value="Dps"/>
    <property type="match status" value="1"/>
</dbReference>
<organism evidence="4 5">
    <name type="scientific">Gordonia phthalatica</name>
    <dbReference type="NCBI Taxonomy" id="1136941"/>
    <lineage>
        <taxon>Bacteria</taxon>
        <taxon>Bacillati</taxon>
        <taxon>Actinomycetota</taxon>
        <taxon>Actinomycetes</taxon>
        <taxon>Mycobacteriales</taxon>
        <taxon>Gordoniaceae</taxon>
        <taxon>Gordonia</taxon>
    </lineage>
</organism>
<evidence type="ECO:0000313" key="5">
    <source>
        <dbReference type="Proteomes" id="UP000063789"/>
    </source>
</evidence>
<evidence type="ECO:0000259" key="3">
    <source>
        <dbReference type="Pfam" id="PF00210"/>
    </source>
</evidence>
<reference evidence="4 5" key="2">
    <citation type="journal article" date="2017" name="Int. J. Syst. Evol. Microbiol.">
        <title>Gordonia phthalatica sp. nov., a di-n-butyl phthalate-degrading bacterium isolated from activated sludge.</title>
        <authorList>
            <person name="Jin D."/>
            <person name="Kong X."/>
            <person name="Jia M."/>
            <person name="Yu X."/>
            <person name="Wang X."/>
            <person name="Zhuang X."/>
            <person name="Deng Y."/>
            <person name="Bai Z."/>
        </authorList>
    </citation>
    <scope>NUCLEOTIDE SEQUENCE [LARGE SCALE GENOMIC DNA]</scope>
    <source>
        <strain evidence="4 5">QH-11</strain>
    </source>
</reference>
<dbReference type="GO" id="GO:0008199">
    <property type="term" value="F:ferric iron binding"/>
    <property type="evidence" value="ECO:0007669"/>
    <property type="project" value="InterPro"/>
</dbReference>